<evidence type="ECO:0000313" key="2">
    <source>
        <dbReference type="Proteomes" id="UP000813463"/>
    </source>
</evidence>
<feature type="transmembrane region" description="Helical" evidence="1">
    <location>
        <begin position="20"/>
        <end position="37"/>
    </location>
</feature>
<dbReference type="KEGG" id="soe:110787664"/>
<dbReference type="GO" id="GO:0008375">
    <property type="term" value="F:acetylglucosaminyltransferase activity"/>
    <property type="evidence" value="ECO:0000318"/>
    <property type="project" value="GO_Central"/>
</dbReference>
<dbReference type="Proteomes" id="UP000813463">
    <property type="component" value="Chromosome 6"/>
</dbReference>
<reference evidence="3" key="2">
    <citation type="submission" date="2025-08" db="UniProtKB">
        <authorList>
            <consortium name="RefSeq"/>
        </authorList>
    </citation>
    <scope>IDENTIFICATION</scope>
    <source>
        <tissue evidence="3">Leaf</tissue>
    </source>
</reference>
<evidence type="ECO:0000256" key="1">
    <source>
        <dbReference type="SAM" id="Phobius"/>
    </source>
</evidence>
<keyword evidence="1" id="KW-1133">Transmembrane helix</keyword>
<protein>
    <submittedName>
        <fullName evidence="3">Uncharacterized protein</fullName>
    </submittedName>
</protein>
<dbReference type="RefSeq" id="XP_021847991.2">
    <property type="nucleotide sequence ID" value="XM_021992299.2"/>
</dbReference>
<evidence type="ECO:0000313" key="3">
    <source>
        <dbReference type="RefSeq" id="XP_021847991.2"/>
    </source>
</evidence>
<reference evidence="2" key="1">
    <citation type="journal article" date="2021" name="Nat. Commun.">
        <title>Genomic analyses provide insights into spinach domestication and the genetic basis of agronomic traits.</title>
        <authorList>
            <person name="Cai X."/>
            <person name="Sun X."/>
            <person name="Xu C."/>
            <person name="Sun H."/>
            <person name="Wang X."/>
            <person name="Ge C."/>
            <person name="Zhang Z."/>
            <person name="Wang Q."/>
            <person name="Fei Z."/>
            <person name="Jiao C."/>
            <person name="Wang Q."/>
        </authorList>
    </citation>
    <scope>NUCLEOTIDE SEQUENCE [LARGE SCALE GENOMIC DNA]</scope>
    <source>
        <strain evidence="2">cv. Varoflay</strain>
    </source>
</reference>
<dbReference type="AlphaFoldDB" id="A0A9R0JUW2"/>
<name>A0A9R0JUW2_SPIOL</name>
<keyword evidence="1" id="KW-0812">Transmembrane</keyword>
<proteinExistence type="predicted"/>
<sequence>MLTQQQKITLLPDKDIISLYKPLILIGIFFFLFYTLLSNRHIDHQSPQYIAKSKQTIYPYQYNTNNTNDPTNINHIVIGTSSTVDLLRYRKPYIDSWWRPNVTKGYLFLDREPTKFLPWPSSSIPYRVSESTLKYKPYDKHPTKSSIRMFRVIAETFREASREEGIRWFVMTDDDTILFIDNLVDVLQKYDHRKYFYIGENAESVLSNFDNSFEMAFGGAGYAISYPLAEALSKNVDVCIKRYPTTFGSDHLMQSCVADLGVSLTHEKGFHQIDLHKDLWGFLSAHPQAPTVSLHHLEVVDPLFPCMDRIKAVNQLMKAAKVDESRLLQQTICYDNTKHWSFSIAWGYTAQIYEKIIPPSILEMPLETFVPWRKPPKQPYMFNPRWFPKNPCDIPHLFFLQSVEIINGDNQILTTYTRRTTRDLPPCSRSSPDIPNYITNIIVISPTTKYIAQGGSRRECCDILDQVENNVTTIKYRACADNQIS</sequence>
<dbReference type="Pfam" id="PF04646">
    <property type="entry name" value="DUF604"/>
    <property type="match status" value="1"/>
</dbReference>
<dbReference type="GeneID" id="110787664"/>
<organism evidence="2 3">
    <name type="scientific">Spinacia oleracea</name>
    <name type="common">Spinach</name>
    <dbReference type="NCBI Taxonomy" id="3562"/>
    <lineage>
        <taxon>Eukaryota</taxon>
        <taxon>Viridiplantae</taxon>
        <taxon>Streptophyta</taxon>
        <taxon>Embryophyta</taxon>
        <taxon>Tracheophyta</taxon>
        <taxon>Spermatophyta</taxon>
        <taxon>Magnoliopsida</taxon>
        <taxon>eudicotyledons</taxon>
        <taxon>Gunneridae</taxon>
        <taxon>Pentapetalae</taxon>
        <taxon>Caryophyllales</taxon>
        <taxon>Chenopodiaceae</taxon>
        <taxon>Chenopodioideae</taxon>
        <taxon>Anserineae</taxon>
        <taxon>Spinacia</taxon>
    </lineage>
</organism>
<keyword evidence="1" id="KW-0472">Membrane</keyword>
<gene>
    <name evidence="3" type="primary">LOC110787664</name>
</gene>
<accession>A0A9R0JUW2</accession>
<keyword evidence="2" id="KW-1185">Reference proteome</keyword>
<dbReference type="PANTHER" id="PTHR10811">
    <property type="entry name" value="FRINGE-RELATED"/>
    <property type="match status" value="1"/>
</dbReference>
<dbReference type="InterPro" id="IPR006740">
    <property type="entry name" value="DUF604"/>
</dbReference>
<dbReference type="Gene3D" id="3.90.550.50">
    <property type="match status" value="1"/>
</dbReference>